<name>A0A5B6ZKD1_DAVIN</name>
<proteinExistence type="predicted"/>
<dbReference type="EC" id="2.3.1.232" evidence="1"/>
<accession>A0A5B6ZKD1</accession>
<dbReference type="EC" id="2.3.1.196" evidence="1"/>
<keyword evidence="1" id="KW-0012">Acyltransferase</keyword>
<evidence type="ECO:0000313" key="1">
    <source>
        <dbReference type="EMBL" id="MPA44415.1"/>
    </source>
</evidence>
<dbReference type="EMBL" id="GHES01013856">
    <property type="protein sequence ID" value="MPA44415.1"/>
    <property type="molecule type" value="Transcribed_RNA"/>
</dbReference>
<reference evidence="1" key="1">
    <citation type="submission" date="2019-08" db="EMBL/GenBank/DDBJ databases">
        <title>Reference gene set and small RNA set construction with multiple tissues from Davidia involucrata Baill.</title>
        <authorList>
            <person name="Yang H."/>
            <person name="Zhou C."/>
            <person name="Li G."/>
            <person name="Wang J."/>
            <person name="Gao P."/>
            <person name="Wang M."/>
            <person name="Wang R."/>
            <person name="Zhao Y."/>
        </authorList>
    </citation>
    <scope>NUCLEOTIDE SEQUENCE</scope>
    <source>
        <tissue evidence="1">Mixed with DoveR01_LX</tissue>
    </source>
</reference>
<keyword evidence="1" id="KW-0808">Transferase</keyword>
<dbReference type="AlphaFoldDB" id="A0A5B6ZKD1"/>
<protein>
    <submittedName>
        <fullName evidence="1">Putative Benzoyl coenzyme A: Benzyl alcohol benzoyl transferase</fullName>
        <ecNumber evidence="1">2.3.1.196</ecNumber>
        <ecNumber evidence="1">2.3.1.232</ecNumber>
    </submittedName>
</protein>
<sequence length="99" mass="11008">MGGRDPREGHQRGSGTDTGVLLPVCWSSQGRSWPEAYGRLHRRERVSPSSRLTSTLRLSSSVTHFNTGNFNSIFIFLRSNLVATSGCPYAFTIVHENQL</sequence>
<organism evidence="1">
    <name type="scientific">Davidia involucrata</name>
    <name type="common">Dove tree</name>
    <dbReference type="NCBI Taxonomy" id="16924"/>
    <lineage>
        <taxon>Eukaryota</taxon>
        <taxon>Viridiplantae</taxon>
        <taxon>Streptophyta</taxon>
        <taxon>Embryophyta</taxon>
        <taxon>Tracheophyta</taxon>
        <taxon>Spermatophyta</taxon>
        <taxon>Magnoliopsida</taxon>
        <taxon>eudicotyledons</taxon>
        <taxon>Gunneridae</taxon>
        <taxon>Pentapetalae</taxon>
        <taxon>asterids</taxon>
        <taxon>Cornales</taxon>
        <taxon>Nyssaceae</taxon>
        <taxon>Davidia</taxon>
    </lineage>
</organism>
<dbReference type="GO" id="GO:0016746">
    <property type="term" value="F:acyltransferase activity"/>
    <property type="evidence" value="ECO:0007669"/>
    <property type="project" value="UniProtKB-KW"/>
</dbReference>
<gene>
    <name evidence="1" type="ORF">Din_013856</name>
</gene>